<dbReference type="EMBL" id="JAIFZO010000002">
    <property type="protein sequence ID" value="MCX4234832.1"/>
    <property type="molecule type" value="Genomic_DNA"/>
</dbReference>
<name>A0ABT3V4A8_9ACTN</name>
<accession>A0ABT3V4A8</accession>
<reference evidence="1" key="1">
    <citation type="journal article" date="2022" name="bioRxiv">
        <title>Discovery and biosynthetic assessment of Streptomyces ortus sp nov. isolated from a deep-sea sponge.</title>
        <authorList>
            <person name="Williams S.E."/>
        </authorList>
    </citation>
    <scope>NUCLEOTIDE SEQUENCE</scope>
    <source>
        <strain evidence="1">A15ISP2-DRY2</strain>
    </source>
</reference>
<evidence type="ECO:0000313" key="1">
    <source>
        <dbReference type="EMBL" id="MCX4234832.1"/>
    </source>
</evidence>
<keyword evidence="2" id="KW-1185">Reference proteome</keyword>
<dbReference type="RefSeq" id="WP_267027599.1">
    <property type="nucleotide sequence ID" value="NZ_JAIFZO010000002.1"/>
</dbReference>
<dbReference type="Proteomes" id="UP001165590">
    <property type="component" value="Unassembled WGS sequence"/>
</dbReference>
<dbReference type="SUPFAM" id="SSF55961">
    <property type="entry name" value="Bet v1-like"/>
    <property type="match status" value="1"/>
</dbReference>
<dbReference type="Gene3D" id="3.30.530.20">
    <property type="match status" value="1"/>
</dbReference>
<organism evidence="1 2">
    <name type="scientific">Streptomyces ortus</name>
    <dbReference type="NCBI Taxonomy" id="2867268"/>
    <lineage>
        <taxon>Bacteria</taxon>
        <taxon>Bacillati</taxon>
        <taxon>Actinomycetota</taxon>
        <taxon>Actinomycetes</taxon>
        <taxon>Kitasatosporales</taxon>
        <taxon>Streptomycetaceae</taxon>
        <taxon>Streptomyces</taxon>
    </lineage>
</organism>
<comment type="caution">
    <text evidence="1">The sequence shown here is derived from an EMBL/GenBank/DDBJ whole genome shotgun (WGS) entry which is preliminary data.</text>
</comment>
<evidence type="ECO:0000313" key="2">
    <source>
        <dbReference type="Proteomes" id="UP001165590"/>
    </source>
</evidence>
<dbReference type="InterPro" id="IPR019587">
    <property type="entry name" value="Polyketide_cyclase/dehydratase"/>
</dbReference>
<dbReference type="Pfam" id="PF10604">
    <property type="entry name" value="Polyketide_cyc2"/>
    <property type="match status" value="1"/>
</dbReference>
<gene>
    <name evidence="1" type="ORF">K3769_19005</name>
</gene>
<dbReference type="InterPro" id="IPR023393">
    <property type="entry name" value="START-like_dom_sf"/>
</dbReference>
<proteinExistence type="predicted"/>
<protein>
    <submittedName>
        <fullName evidence="1">SRPBCC family protein</fullName>
    </submittedName>
</protein>
<sequence>MTSLLIGPADRTVVITVQQRTRTSPRDAFRILAPIDLPTVFRPVAPFPGVSGVKNQTGAWDHAGPRRNPQFDDGSQVDEELTEYVPDSSFAYQLTGFTNVLSRLAAGVRGEFNVNPDGDGTLIRWTYEFKALPGRRWILAGPFAPLWRRYMVAALDRCVHVIETETGGKETPHGPG</sequence>